<dbReference type="InterPro" id="IPR018392">
    <property type="entry name" value="LysM"/>
</dbReference>
<dbReference type="Gene3D" id="3.10.350.10">
    <property type="entry name" value="LysM domain"/>
    <property type="match status" value="1"/>
</dbReference>
<accession>A0A839QSK5</accession>
<comment type="caution">
    <text evidence="2">The sequence shown here is derived from an EMBL/GenBank/DDBJ whole genome shotgun (WGS) entry which is preliminary data.</text>
</comment>
<dbReference type="PROSITE" id="PS51782">
    <property type="entry name" value="LYSM"/>
    <property type="match status" value="1"/>
</dbReference>
<evidence type="ECO:0000259" key="1">
    <source>
        <dbReference type="PROSITE" id="PS51782"/>
    </source>
</evidence>
<dbReference type="CDD" id="cd00118">
    <property type="entry name" value="LysM"/>
    <property type="match status" value="1"/>
</dbReference>
<reference evidence="2 3" key="1">
    <citation type="submission" date="2020-08" db="EMBL/GenBank/DDBJ databases">
        <title>Sequencing the genomes of 1000 actinobacteria strains.</title>
        <authorList>
            <person name="Klenk H.-P."/>
        </authorList>
    </citation>
    <scope>NUCLEOTIDE SEQUENCE [LARGE SCALE GENOMIC DNA]</scope>
    <source>
        <strain evidence="2 3">DSM 23040</strain>
    </source>
</reference>
<proteinExistence type="predicted"/>
<keyword evidence="3" id="KW-1185">Reference proteome</keyword>
<feature type="domain" description="LysM" evidence="1">
    <location>
        <begin position="62"/>
        <end position="112"/>
    </location>
</feature>
<evidence type="ECO:0000313" key="2">
    <source>
        <dbReference type="EMBL" id="MBB3021819.1"/>
    </source>
</evidence>
<sequence length="115" mass="12369">MTATTVRPVALRPDVRLRITRRGRVVLGLLIASVALSLAFLMGMASFTPAAEAGSTATTEYVTVTVHEGDTLWGIASQYAPEGTDVRDYILMVEDLNDLQNGVVQRGQSLHLPVS</sequence>
<organism evidence="2 3">
    <name type="scientific">Helcobacillus massiliensis</name>
    <dbReference type="NCBI Taxonomy" id="521392"/>
    <lineage>
        <taxon>Bacteria</taxon>
        <taxon>Bacillati</taxon>
        <taxon>Actinomycetota</taxon>
        <taxon>Actinomycetes</taxon>
        <taxon>Micrococcales</taxon>
        <taxon>Dermabacteraceae</taxon>
        <taxon>Helcobacillus</taxon>
    </lineage>
</organism>
<dbReference type="Pfam" id="PF01476">
    <property type="entry name" value="LysM"/>
    <property type="match status" value="1"/>
</dbReference>
<dbReference type="RefSeq" id="WP_183373498.1">
    <property type="nucleotide sequence ID" value="NZ_CBCSFZ010000049.1"/>
</dbReference>
<dbReference type="Proteomes" id="UP000568050">
    <property type="component" value="Unassembled WGS sequence"/>
</dbReference>
<dbReference type="EMBL" id="JACHWP010000001">
    <property type="protein sequence ID" value="MBB3021819.1"/>
    <property type="molecule type" value="Genomic_DNA"/>
</dbReference>
<dbReference type="InterPro" id="IPR036779">
    <property type="entry name" value="LysM_dom_sf"/>
</dbReference>
<protein>
    <recommendedName>
        <fullName evidence="1">LysM domain-containing protein</fullName>
    </recommendedName>
</protein>
<name>A0A839QSK5_9MICO</name>
<gene>
    <name evidence="2" type="ORF">FHX50_000067</name>
</gene>
<evidence type="ECO:0000313" key="3">
    <source>
        <dbReference type="Proteomes" id="UP000568050"/>
    </source>
</evidence>
<dbReference type="SUPFAM" id="SSF54106">
    <property type="entry name" value="LysM domain"/>
    <property type="match status" value="1"/>
</dbReference>
<dbReference type="AlphaFoldDB" id="A0A839QSK5"/>